<dbReference type="RefSeq" id="WP_329774496.1">
    <property type="nucleotide sequence ID" value="NZ_JAYDYW010000004.1"/>
</dbReference>
<evidence type="ECO:0000313" key="2">
    <source>
        <dbReference type="EMBL" id="MEE1673131.1"/>
    </source>
</evidence>
<keyword evidence="2" id="KW-0238">DNA-binding</keyword>
<reference evidence="2 3" key="2">
    <citation type="submission" date="2023-12" db="EMBL/GenBank/DDBJ databases">
        <authorList>
            <consortium name="Cladostephus spongiosus"/>
            <person name="Lorente B."/>
            <person name="Cabral C."/>
            <person name="Frias J."/>
            <person name="Faria J."/>
            <person name="Toubarro D."/>
        </authorList>
    </citation>
    <scope>NUCLEOTIDE SEQUENCE [LARGE SCALE GENOMIC DNA]</scope>
    <source>
        <strain evidence="2 3">ZMCS4</strain>
    </source>
</reference>
<sequence>MLKQLQQEFSDSLNQTNTRVEARLANNALSPDESMQIYQNNYLLSLSEALSATYPTVQKLVGEDYFKFVAKSFILQHGHNQGDLNLFGHGFNQFLQQQEALAQLPYLADIAQLDWLIEQTAGQALPSQYFTVEILQSIPTEQLGDVVLHLAPHQSLLASQYPVFAIYQMVQQDQVEAIELDEQDFVLFSKQPNFEVQLEQISSVSYEFLSHCQQQRPLGELPQHCLAELEPLLGEAIQQQRLSHFSFASERGESHDATL</sequence>
<feature type="domain" description="Putative DNA-binding" evidence="1">
    <location>
        <begin position="4"/>
        <end position="95"/>
    </location>
</feature>
<dbReference type="EMBL" id="JAYDYW010000004">
    <property type="protein sequence ID" value="MEE1673131.1"/>
    <property type="molecule type" value="Genomic_DNA"/>
</dbReference>
<evidence type="ECO:0000259" key="1">
    <source>
        <dbReference type="Pfam" id="PF09836"/>
    </source>
</evidence>
<keyword evidence="3" id="KW-1185">Reference proteome</keyword>
<accession>A0ABU7G141</accession>
<dbReference type="Proteomes" id="UP001310248">
    <property type="component" value="Unassembled WGS sequence"/>
</dbReference>
<comment type="caution">
    <text evidence="2">The sequence shown here is derived from an EMBL/GenBank/DDBJ whole genome shotgun (WGS) entry which is preliminary data.</text>
</comment>
<dbReference type="Pfam" id="PF09836">
    <property type="entry name" value="DUF2063"/>
    <property type="match status" value="1"/>
</dbReference>
<dbReference type="Gene3D" id="1.10.150.690">
    <property type="entry name" value="DUF2063"/>
    <property type="match status" value="1"/>
</dbReference>
<proteinExistence type="predicted"/>
<dbReference type="InterPro" id="IPR018640">
    <property type="entry name" value="DUF2063"/>
</dbReference>
<organism evidence="2 3">
    <name type="scientific">Agarivorans aestuarii</name>
    <dbReference type="NCBI Taxonomy" id="1563703"/>
    <lineage>
        <taxon>Bacteria</taxon>
        <taxon>Pseudomonadati</taxon>
        <taxon>Pseudomonadota</taxon>
        <taxon>Gammaproteobacteria</taxon>
        <taxon>Alteromonadales</taxon>
        <taxon>Alteromonadaceae</taxon>
        <taxon>Agarivorans</taxon>
    </lineage>
</organism>
<dbReference type="GO" id="GO:0003677">
    <property type="term" value="F:DNA binding"/>
    <property type="evidence" value="ECO:0007669"/>
    <property type="project" value="UniProtKB-KW"/>
</dbReference>
<reference evidence="3" key="1">
    <citation type="submission" date="2023-07" db="EMBL/GenBank/DDBJ databases">
        <title>Draft genome sequence of Agarivorans aestuarii strain ZMCS4, a CAZymes producing bacteria isolated from the marine brown algae Clodostephus spongiosus.</title>
        <authorList>
            <person name="Lorente B."/>
            <person name="Cabral C."/>
            <person name="Frias J."/>
            <person name="Faria J."/>
            <person name="Toubarro D."/>
        </authorList>
    </citation>
    <scope>NUCLEOTIDE SEQUENCE [LARGE SCALE GENOMIC DNA]</scope>
    <source>
        <strain evidence="3">ZMCS4</strain>
    </source>
</reference>
<evidence type="ECO:0000313" key="3">
    <source>
        <dbReference type="Proteomes" id="UP001310248"/>
    </source>
</evidence>
<dbReference type="InterPro" id="IPR044922">
    <property type="entry name" value="DUF2063_N_sf"/>
</dbReference>
<protein>
    <submittedName>
        <fullName evidence="2">DNA-binding domain-containing protein</fullName>
    </submittedName>
</protein>
<gene>
    <name evidence="2" type="ORF">SNR37_002544</name>
</gene>
<name>A0ABU7G141_9ALTE</name>